<organism evidence="2 3">
    <name type="scientific">Pseudonocardia kongjuensis</name>
    <dbReference type="NCBI Taxonomy" id="102227"/>
    <lineage>
        <taxon>Bacteria</taxon>
        <taxon>Bacillati</taxon>
        <taxon>Actinomycetota</taxon>
        <taxon>Actinomycetes</taxon>
        <taxon>Pseudonocardiales</taxon>
        <taxon>Pseudonocardiaceae</taxon>
        <taxon>Pseudonocardia</taxon>
    </lineage>
</organism>
<reference evidence="2 3" key="1">
    <citation type="journal article" date="2019" name="Int. J. Syst. Evol. Microbiol.">
        <title>The Global Catalogue of Microorganisms (GCM) 10K type strain sequencing project: providing services to taxonomists for standard genome sequencing and annotation.</title>
        <authorList>
            <consortium name="The Broad Institute Genomics Platform"/>
            <consortium name="The Broad Institute Genome Sequencing Center for Infectious Disease"/>
            <person name="Wu L."/>
            <person name="Ma J."/>
        </authorList>
    </citation>
    <scope>NUCLEOTIDE SEQUENCE [LARGE SCALE GENOMIC DNA]</scope>
    <source>
        <strain evidence="2 3">JCM 11896</strain>
    </source>
</reference>
<feature type="domain" description="FAD dependent oxidoreductase" evidence="1">
    <location>
        <begin position="11"/>
        <end position="65"/>
    </location>
</feature>
<keyword evidence="3" id="KW-1185">Reference proteome</keyword>
<sequence length="89" mass="8922">MVAVGTRTGADAVVIGAGVIGSAIALELARAGRRVTVVDRAGGPGEGSTSASSAIVRYNFSTLAGVATQISPGARHRRQARQVRGVPPL</sequence>
<evidence type="ECO:0000313" key="3">
    <source>
        <dbReference type="Proteomes" id="UP001501414"/>
    </source>
</evidence>
<dbReference type="InterPro" id="IPR006076">
    <property type="entry name" value="FAD-dep_OxRdtase"/>
</dbReference>
<dbReference type="Proteomes" id="UP001501414">
    <property type="component" value="Unassembled WGS sequence"/>
</dbReference>
<evidence type="ECO:0000259" key="1">
    <source>
        <dbReference type="Pfam" id="PF01266"/>
    </source>
</evidence>
<dbReference type="Gene3D" id="3.50.50.60">
    <property type="entry name" value="FAD/NAD(P)-binding domain"/>
    <property type="match status" value="1"/>
</dbReference>
<accession>A0ABN1XGE1</accession>
<comment type="caution">
    <text evidence="2">The sequence shown here is derived from an EMBL/GenBank/DDBJ whole genome shotgun (WGS) entry which is preliminary data.</text>
</comment>
<dbReference type="SUPFAM" id="SSF51905">
    <property type="entry name" value="FAD/NAD(P)-binding domain"/>
    <property type="match status" value="1"/>
</dbReference>
<proteinExistence type="predicted"/>
<evidence type="ECO:0000313" key="2">
    <source>
        <dbReference type="EMBL" id="GAA1380685.1"/>
    </source>
</evidence>
<name>A0ABN1XGE1_9PSEU</name>
<gene>
    <name evidence="2" type="ORF">GCM10009613_05400</name>
</gene>
<protein>
    <recommendedName>
        <fullName evidence="1">FAD dependent oxidoreductase domain-containing protein</fullName>
    </recommendedName>
</protein>
<dbReference type="Pfam" id="PF01266">
    <property type="entry name" value="DAO"/>
    <property type="match status" value="1"/>
</dbReference>
<dbReference type="InterPro" id="IPR036188">
    <property type="entry name" value="FAD/NAD-bd_sf"/>
</dbReference>
<dbReference type="EMBL" id="BAAAJK010000001">
    <property type="protein sequence ID" value="GAA1380685.1"/>
    <property type="molecule type" value="Genomic_DNA"/>
</dbReference>